<dbReference type="InterPro" id="IPR014388">
    <property type="entry name" value="3-oxoacid_CoA-transferase"/>
</dbReference>
<proteinExistence type="inferred from homology"/>
<dbReference type="NCBIfam" id="TIGR02429">
    <property type="entry name" value="pcaI_scoA_fam"/>
    <property type="match status" value="1"/>
</dbReference>
<reference evidence="5 6" key="1">
    <citation type="submission" date="2020-05" db="EMBL/GenBank/DDBJ databases">
        <title>MicrobeNet Type strains.</title>
        <authorList>
            <person name="Nicholson A.C."/>
        </authorList>
    </citation>
    <scope>NUCLEOTIDE SEQUENCE [LARGE SCALE GENOMIC DNA]</scope>
    <source>
        <strain evidence="5 6">JCM 14282</strain>
    </source>
</reference>
<keyword evidence="2 3" id="KW-0808">Transferase</keyword>
<dbReference type="PANTHER" id="PTHR13707">
    <property type="entry name" value="KETOACID-COENZYME A TRANSFERASE"/>
    <property type="match status" value="1"/>
</dbReference>
<feature type="active site" description="5-glutamyl coenzyme A thioester intermediate" evidence="4">
    <location>
        <position position="293"/>
    </location>
</feature>
<dbReference type="GO" id="GO:0008410">
    <property type="term" value="F:CoA-transferase activity"/>
    <property type="evidence" value="ECO:0007669"/>
    <property type="project" value="InterPro"/>
</dbReference>
<accession>A0A7Y2PZD2</accession>
<dbReference type="PIRSF" id="PIRSF000858">
    <property type="entry name" value="SCOT-t"/>
    <property type="match status" value="1"/>
</dbReference>
<dbReference type="EMBL" id="JABEMB010000004">
    <property type="protein sequence ID" value="NNH03173.1"/>
    <property type="molecule type" value="Genomic_DNA"/>
</dbReference>
<evidence type="ECO:0000256" key="1">
    <source>
        <dbReference type="ARBA" id="ARBA00007154"/>
    </source>
</evidence>
<evidence type="ECO:0000313" key="6">
    <source>
        <dbReference type="Proteomes" id="UP000543598"/>
    </source>
</evidence>
<protein>
    <submittedName>
        <fullName evidence="5">3-oxoacid CoA-transferase subunit A</fullName>
    </submittedName>
</protein>
<evidence type="ECO:0000256" key="4">
    <source>
        <dbReference type="PIRSR" id="PIRSR000858-1"/>
    </source>
</evidence>
<gene>
    <name evidence="5" type="ORF">HLA99_04810</name>
</gene>
<name>A0A7Y2PZD2_9MICO</name>
<dbReference type="SUPFAM" id="SSF100950">
    <property type="entry name" value="NagB/RpiA/CoA transferase-like"/>
    <property type="match status" value="2"/>
</dbReference>
<dbReference type="RefSeq" id="WP_167037987.1">
    <property type="nucleotide sequence ID" value="NZ_BAAANA010000001.1"/>
</dbReference>
<keyword evidence="6" id="KW-1185">Reference proteome</keyword>
<dbReference type="PANTHER" id="PTHR13707:SF60">
    <property type="entry name" value="ACETATE COA-TRANSFERASE SUBUNIT ALPHA"/>
    <property type="match status" value="1"/>
</dbReference>
<dbReference type="Pfam" id="PF01144">
    <property type="entry name" value="CoA_trans"/>
    <property type="match status" value="2"/>
</dbReference>
<comment type="caution">
    <text evidence="5">The sequence shown here is derived from an EMBL/GenBank/DDBJ whole genome shotgun (WGS) entry which is preliminary data.</text>
</comment>
<sequence>MDKVFESAAAAIADIPDGATIALTGFGLSKGIAASLIVAARDRGVRDLTIVCNSLGSSGQIRAQMLVENRQVKRLVCSFSSRPGIVSPSDEQVDAGLIEVELVPQGILVERLRAGAAGLGAIYSPVGIGTPLAAGKEKRVFDGREFVLEPAITVDYTFARAWRADRAGNVQFRGSNIHFNTSMAKAARVAIVEVDEIVEVGEIPSEAIDLPGVFVARVVPSTVKADSAKGTIRLRRAPDAARTYSGKSGWTRHEMARKAISLIPDDSYVNIGSGMPALIAQNVGSRRIVLHGENGILGYGEAVEGADADPDVFDAGGNDVTVRPGTSFFDSVTSFEIARGGRLDVVVLGAYQVDETGSFASYSLGDPVMGGIGGAMDLVAGGRELVVMMEHQSSKGTPKLVERCTLPLTGADCVTTVVTDIGVFRRREDGFHVQELADGFTFEDVQALTTLPLRRGAGE</sequence>
<comment type="similarity">
    <text evidence="1 3">Belongs to the 3-oxoacid CoA-transferase family.</text>
</comment>
<dbReference type="SMART" id="SM00882">
    <property type="entry name" value="CoA_trans"/>
    <property type="match status" value="2"/>
</dbReference>
<dbReference type="Gene3D" id="3.40.1080.10">
    <property type="entry name" value="Glutaconate Coenzyme A-transferase"/>
    <property type="match status" value="2"/>
</dbReference>
<dbReference type="InterPro" id="IPR012792">
    <property type="entry name" value="3-oxoacid_CoA-transf_A"/>
</dbReference>
<evidence type="ECO:0000256" key="3">
    <source>
        <dbReference type="PIRNR" id="PIRNR000858"/>
    </source>
</evidence>
<organism evidence="5 6">
    <name type="scientific">Microbacterium ulmi</name>
    <dbReference type="NCBI Taxonomy" id="179095"/>
    <lineage>
        <taxon>Bacteria</taxon>
        <taxon>Bacillati</taxon>
        <taxon>Actinomycetota</taxon>
        <taxon>Actinomycetes</taxon>
        <taxon>Micrococcales</taxon>
        <taxon>Microbacteriaceae</taxon>
        <taxon>Microbacterium</taxon>
    </lineage>
</organism>
<dbReference type="Proteomes" id="UP000543598">
    <property type="component" value="Unassembled WGS sequence"/>
</dbReference>
<evidence type="ECO:0000313" key="5">
    <source>
        <dbReference type="EMBL" id="NNH03173.1"/>
    </source>
</evidence>
<evidence type="ECO:0000256" key="2">
    <source>
        <dbReference type="ARBA" id="ARBA00022679"/>
    </source>
</evidence>
<dbReference type="InterPro" id="IPR004165">
    <property type="entry name" value="CoA_trans_fam_I"/>
</dbReference>
<dbReference type="GO" id="GO:0046952">
    <property type="term" value="P:ketone body catabolic process"/>
    <property type="evidence" value="ECO:0007669"/>
    <property type="project" value="InterPro"/>
</dbReference>
<dbReference type="AlphaFoldDB" id="A0A7Y2PZD2"/>
<dbReference type="InterPro" id="IPR037171">
    <property type="entry name" value="NagB/RpiA_transferase-like"/>
</dbReference>